<organism evidence="1 2">
    <name type="scientific">Anopheles farauti</name>
    <dbReference type="NCBI Taxonomy" id="69004"/>
    <lineage>
        <taxon>Eukaryota</taxon>
        <taxon>Metazoa</taxon>
        <taxon>Ecdysozoa</taxon>
        <taxon>Arthropoda</taxon>
        <taxon>Hexapoda</taxon>
        <taxon>Insecta</taxon>
        <taxon>Pterygota</taxon>
        <taxon>Neoptera</taxon>
        <taxon>Endopterygota</taxon>
        <taxon>Diptera</taxon>
        <taxon>Nematocera</taxon>
        <taxon>Culicoidea</taxon>
        <taxon>Culicidae</taxon>
        <taxon>Anophelinae</taxon>
        <taxon>Anopheles</taxon>
    </lineage>
</organism>
<name>A0A182QTX0_9DIPT</name>
<dbReference type="VEuPathDB" id="VectorBase:AFAF016777"/>
<dbReference type="EMBL" id="AXCN02001052">
    <property type="status" value="NOT_ANNOTATED_CDS"/>
    <property type="molecule type" value="Genomic_DNA"/>
</dbReference>
<keyword evidence="2" id="KW-1185">Reference proteome</keyword>
<evidence type="ECO:0000313" key="1">
    <source>
        <dbReference type="EnsemblMetazoa" id="AFAF016777-PA"/>
    </source>
</evidence>
<protein>
    <submittedName>
        <fullName evidence="1">Uncharacterized protein</fullName>
    </submittedName>
</protein>
<evidence type="ECO:0000313" key="2">
    <source>
        <dbReference type="Proteomes" id="UP000075886"/>
    </source>
</evidence>
<sequence length="172" mass="18923">MPAALPQHVEKKFFFPGDFATTPGEDIWSKQKCYLLLQPVLMIIGVRNTEDHERTFFSLAFKLCLLKCADSHDRLYSLCAGEEIDDIEENLQYVGGTTGAVALTAVAAATAYYYSTRPVPEKPLVPLDNQCPIEVAAAQEQRRDDPMPSDRSLADAALVSELEDVTVGGRVS</sequence>
<dbReference type="Proteomes" id="UP000075886">
    <property type="component" value="Unassembled WGS sequence"/>
</dbReference>
<reference evidence="2" key="1">
    <citation type="submission" date="2014-01" db="EMBL/GenBank/DDBJ databases">
        <title>The Genome Sequence of Anopheles farauti FAR1 (V2).</title>
        <authorList>
            <consortium name="The Broad Institute Genomics Platform"/>
            <person name="Neafsey D.E."/>
            <person name="Besansky N."/>
            <person name="Howell P."/>
            <person name="Walton C."/>
            <person name="Young S.K."/>
            <person name="Zeng Q."/>
            <person name="Gargeya S."/>
            <person name="Fitzgerald M."/>
            <person name="Haas B."/>
            <person name="Abouelleil A."/>
            <person name="Allen A.W."/>
            <person name="Alvarado L."/>
            <person name="Arachchi H.M."/>
            <person name="Berlin A.M."/>
            <person name="Chapman S.B."/>
            <person name="Gainer-Dewar J."/>
            <person name="Goldberg J."/>
            <person name="Griggs A."/>
            <person name="Gujja S."/>
            <person name="Hansen M."/>
            <person name="Howarth C."/>
            <person name="Imamovic A."/>
            <person name="Ireland A."/>
            <person name="Larimer J."/>
            <person name="McCowan C."/>
            <person name="Murphy C."/>
            <person name="Pearson M."/>
            <person name="Poon T.W."/>
            <person name="Priest M."/>
            <person name="Roberts A."/>
            <person name="Saif S."/>
            <person name="Shea T."/>
            <person name="Sisk P."/>
            <person name="Sykes S."/>
            <person name="Wortman J."/>
            <person name="Nusbaum C."/>
            <person name="Birren B."/>
        </authorList>
    </citation>
    <scope>NUCLEOTIDE SEQUENCE [LARGE SCALE GENOMIC DNA]</scope>
    <source>
        <strain evidence="2">FAR1</strain>
    </source>
</reference>
<dbReference type="EnsemblMetazoa" id="AFAF016777-RA">
    <property type="protein sequence ID" value="AFAF016777-PA"/>
    <property type="gene ID" value="AFAF016777"/>
</dbReference>
<proteinExistence type="predicted"/>
<accession>A0A182QTX0</accession>
<dbReference type="STRING" id="69004.A0A182QTX0"/>
<reference evidence="1" key="2">
    <citation type="submission" date="2020-05" db="UniProtKB">
        <authorList>
            <consortium name="EnsemblMetazoa"/>
        </authorList>
    </citation>
    <scope>IDENTIFICATION</scope>
    <source>
        <strain evidence="1">FAR1</strain>
    </source>
</reference>
<dbReference type="AlphaFoldDB" id="A0A182QTX0"/>